<name>A0A8J3G6R0_9BACT</name>
<evidence type="ECO:0000313" key="9">
    <source>
        <dbReference type="Proteomes" id="UP000642809"/>
    </source>
</evidence>
<dbReference type="GO" id="GO:0006355">
    <property type="term" value="P:regulation of DNA-templated transcription"/>
    <property type="evidence" value="ECO:0007669"/>
    <property type="project" value="TreeGrafter"/>
</dbReference>
<dbReference type="SMART" id="SM00448">
    <property type="entry name" value="REC"/>
    <property type="match status" value="1"/>
</dbReference>
<evidence type="ECO:0000313" key="8">
    <source>
        <dbReference type="EMBL" id="GHB50380.1"/>
    </source>
</evidence>
<accession>A0A8J3G6R0</accession>
<organism evidence="8 9">
    <name type="scientific">Mongoliitalea lutea</name>
    <dbReference type="NCBI Taxonomy" id="849756"/>
    <lineage>
        <taxon>Bacteria</taxon>
        <taxon>Pseudomonadati</taxon>
        <taxon>Bacteroidota</taxon>
        <taxon>Cytophagia</taxon>
        <taxon>Cytophagales</taxon>
        <taxon>Cyclobacteriaceae</taxon>
        <taxon>Mongoliitalea</taxon>
    </lineage>
</organism>
<dbReference type="AlphaFoldDB" id="A0A8J3G6R0"/>
<dbReference type="CDD" id="cd17574">
    <property type="entry name" value="REC_OmpR"/>
    <property type="match status" value="1"/>
</dbReference>
<keyword evidence="9" id="KW-1185">Reference proteome</keyword>
<keyword evidence="4" id="KW-0238">DNA-binding</keyword>
<evidence type="ECO:0000256" key="2">
    <source>
        <dbReference type="ARBA" id="ARBA00023012"/>
    </source>
</evidence>
<dbReference type="PROSITE" id="PS50110">
    <property type="entry name" value="RESPONSE_REGULATORY"/>
    <property type="match status" value="1"/>
</dbReference>
<dbReference type="InterPro" id="IPR001789">
    <property type="entry name" value="Sig_transdc_resp-reg_receiver"/>
</dbReference>
<evidence type="ECO:0000259" key="7">
    <source>
        <dbReference type="PROSITE" id="PS50110"/>
    </source>
</evidence>
<evidence type="ECO:0000256" key="4">
    <source>
        <dbReference type="ARBA" id="ARBA00023125"/>
    </source>
</evidence>
<dbReference type="GO" id="GO:0032993">
    <property type="term" value="C:protein-DNA complex"/>
    <property type="evidence" value="ECO:0007669"/>
    <property type="project" value="TreeGrafter"/>
</dbReference>
<evidence type="ECO:0000256" key="6">
    <source>
        <dbReference type="PROSITE-ProRule" id="PRU00169"/>
    </source>
</evidence>
<evidence type="ECO:0000256" key="3">
    <source>
        <dbReference type="ARBA" id="ARBA00023015"/>
    </source>
</evidence>
<dbReference type="InterPro" id="IPR039420">
    <property type="entry name" value="WalR-like"/>
</dbReference>
<gene>
    <name evidence="8" type="ORF">GCM10008106_34020</name>
</gene>
<dbReference type="Pfam" id="PF00072">
    <property type="entry name" value="Response_reg"/>
    <property type="match status" value="1"/>
</dbReference>
<keyword evidence="3" id="KW-0805">Transcription regulation</keyword>
<dbReference type="InterPro" id="IPR011006">
    <property type="entry name" value="CheY-like_superfamily"/>
</dbReference>
<dbReference type="Gene3D" id="3.40.50.2300">
    <property type="match status" value="1"/>
</dbReference>
<evidence type="ECO:0000256" key="1">
    <source>
        <dbReference type="ARBA" id="ARBA00022553"/>
    </source>
</evidence>
<reference evidence="8" key="2">
    <citation type="submission" date="2020-09" db="EMBL/GenBank/DDBJ databases">
        <authorList>
            <person name="Sun Q."/>
            <person name="Kim S."/>
        </authorList>
    </citation>
    <scope>NUCLEOTIDE SEQUENCE</scope>
    <source>
        <strain evidence="8">KCTC 23224</strain>
    </source>
</reference>
<feature type="domain" description="Response regulatory" evidence="7">
    <location>
        <begin position="3"/>
        <end position="118"/>
    </location>
</feature>
<dbReference type="GO" id="GO:0005829">
    <property type="term" value="C:cytosol"/>
    <property type="evidence" value="ECO:0007669"/>
    <property type="project" value="TreeGrafter"/>
</dbReference>
<protein>
    <recommendedName>
        <fullName evidence="7">Response regulatory domain-containing protein</fullName>
    </recommendedName>
</protein>
<keyword evidence="1 6" id="KW-0597">Phosphoprotein</keyword>
<dbReference type="GO" id="GO:0000156">
    <property type="term" value="F:phosphorelay response regulator activity"/>
    <property type="evidence" value="ECO:0007669"/>
    <property type="project" value="TreeGrafter"/>
</dbReference>
<evidence type="ECO:0000256" key="5">
    <source>
        <dbReference type="ARBA" id="ARBA00023163"/>
    </source>
</evidence>
<dbReference type="Proteomes" id="UP000642809">
    <property type="component" value="Unassembled WGS sequence"/>
</dbReference>
<reference evidence="8" key="1">
    <citation type="journal article" date="2014" name="Int. J. Syst. Evol. Microbiol.">
        <title>Complete genome sequence of Corynebacterium casei LMG S-19264T (=DSM 44701T), isolated from a smear-ripened cheese.</title>
        <authorList>
            <consortium name="US DOE Joint Genome Institute (JGI-PGF)"/>
            <person name="Walter F."/>
            <person name="Albersmeier A."/>
            <person name="Kalinowski J."/>
            <person name="Ruckert C."/>
        </authorList>
    </citation>
    <scope>NUCLEOTIDE SEQUENCE</scope>
    <source>
        <strain evidence="8">KCTC 23224</strain>
    </source>
</reference>
<feature type="modified residue" description="4-aspartylphosphate" evidence="6">
    <location>
        <position position="52"/>
    </location>
</feature>
<comment type="caution">
    <text evidence="8">The sequence shown here is derived from an EMBL/GenBank/DDBJ whole genome shotgun (WGS) entry which is preliminary data.</text>
</comment>
<dbReference type="PANTHER" id="PTHR48111">
    <property type="entry name" value="REGULATOR OF RPOS"/>
    <property type="match status" value="1"/>
</dbReference>
<dbReference type="SUPFAM" id="SSF52172">
    <property type="entry name" value="CheY-like"/>
    <property type="match status" value="1"/>
</dbReference>
<dbReference type="GO" id="GO:0000976">
    <property type="term" value="F:transcription cis-regulatory region binding"/>
    <property type="evidence" value="ECO:0007669"/>
    <property type="project" value="TreeGrafter"/>
</dbReference>
<proteinExistence type="predicted"/>
<dbReference type="EMBL" id="BMYF01000025">
    <property type="protein sequence ID" value="GHB50380.1"/>
    <property type="molecule type" value="Genomic_DNA"/>
</dbReference>
<sequence length="118" mass="13593">MKKILVIEDDELILKMVDFKLKKEGYQVYISRDGDHALKAFEEVKPDLVLTDLMVPFKSGLEVTYWVKKHYPDTPVLVFSALGDEESSVQQAFKLGASDFITKPFNPNELVLRIKRFV</sequence>
<dbReference type="PANTHER" id="PTHR48111:SF1">
    <property type="entry name" value="TWO-COMPONENT RESPONSE REGULATOR ORR33"/>
    <property type="match status" value="1"/>
</dbReference>
<keyword evidence="2" id="KW-0902">Two-component regulatory system</keyword>
<keyword evidence="5" id="KW-0804">Transcription</keyword>
<dbReference type="RefSeq" id="WP_189585652.1">
    <property type="nucleotide sequence ID" value="NZ_BMYF01000025.1"/>
</dbReference>